<evidence type="ECO:0000313" key="7">
    <source>
        <dbReference type="Proteomes" id="UP001302126"/>
    </source>
</evidence>
<evidence type="ECO:0000256" key="1">
    <source>
        <dbReference type="ARBA" id="ARBA00022723"/>
    </source>
</evidence>
<dbReference type="Pfam" id="PF01753">
    <property type="entry name" value="zf-MYND"/>
    <property type="match status" value="1"/>
</dbReference>
<feature type="non-terminal residue" evidence="6">
    <location>
        <position position="1"/>
    </location>
</feature>
<dbReference type="Gene3D" id="6.10.140.2220">
    <property type="match status" value="1"/>
</dbReference>
<keyword evidence="2" id="KW-0863">Zinc-finger</keyword>
<keyword evidence="7" id="KW-1185">Reference proteome</keyword>
<keyword evidence="1" id="KW-0479">Metal-binding</keyword>
<evidence type="ECO:0000256" key="3">
    <source>
        <dbReference type="ARBA" id="ARBA00022833"/>
    </source>
</evidence>
<evidence type="ECO:0000259" key="5">
    <source>
        <dbReference type="Pfam" id="PF01753"/>
    </source>
</evidence>
<evidence type="ECO:0000256" key="4">
    <source>
        <dbReference type="SAM" id="MobiDB-lite"/>
    </source>
</evidence>
<evidence type="ECO:0000313" key="6">
    <source>
        <dbReference type="EMBL" id="KAK4188299.1"/>
    </source>
</evidence>
<sequence length="138" mass="15334">KKGAKSSVTPYCSRDCQKRDWKSHKTICGKPHQQQQSSSSPGGVINNPFTRLGNGTYLHDRPEKEVYRLLVDVCRMRMEDNVNFDGIADSDSIYTPAGKADGGEKGFARFLSQVEEKGLLPNWWNEEKRGGAGAMEPG</sequence>
<proteinExistence type="predicted"/>
<protein>
    <recommendedName>
        <fullName evidence="5">MYND-type domain-containing protein</fullName>
    </recommendedName>
</protein>
<feature type="region of interest" description="Disordered" evidence="4">
    <location>
        <begin position="26"/>
        <end position="48"/>
    </location>
</feature>
<evidence type="ECO:0000256" key="2">
    <source>
        <dbReference type="ARBA" id="ARBA00022771"/>
    </source>
</evidence>
<reference evidence="6" key="1">
    <citation type="journal article" date="2023" name="Mol. Phylogenet. Evol.">
        <title>Genome-scale phylogeny and comparative genomics of the fungal order Sordariales.</title>
        <authorList>
            <person name="Hensen N."/>
            <person name="Bonometti L."/>
            <person name="Westerberg I."/>
            <person name="Brannstrom I.O."/>
            <person name="Guillou S."/>
            <person name="Cros-Aarteil S."/>
            <person name="Calhoun S."/>
            <person name="Haridas S."/>
            <person name="Kuo A."/>
            <person name="Mondo S."/>
            <person name="Pangilinan J."/>
            <person name="Riley R."/>
            <person name="LaButti K."/>
            <person name="Andreopoulos B."/>
            <person name="Lipzen A."/>
            <person name="Chen C."/>
            <person name="Yan M."/>
            <person name="Daum C."/>
            <person name="Ng V."/>
            <person name="Clum A."/>
            <person name="Steindorff A."/>
            <person name="Ohm R.A."/>
            <person name="Martin F."/>
            <person name="Silar P."/>
            <person name="Natvig D.O."/>
            <person name="Lalanne C."/>
            <person name="Gautier V."/>
            <person name="Ament-Velasquez S.L."/>
            <person name="Kruys A."/>
            <person name="Hutchinson M.I."/>
            <person name="Powell A.J."/>
            <person name="Barry K."/>
            <person name="Miller A.N."/>
            <person name="Grigoriev I.V."/>
            <person name="Debuchy R."/>
            <person name="Gladieux P."/>
            <person name="Hiltunen Thoren M."/>
            <person name="Johannesson H."/>
        </authorList>
    </citation>
    <scope>NUCLEOTIDE SEQUENCE</scope>
    <source>
        <strain evidence="6">PSN309</strain>
    </source>
</reference>
<dbReference type="SUPFAM" id="SSF144232">
    <property type="entry name" value="HIT/MYND zinc finger-like"/>
    <property type="match status" value="1"/>
</dbReference>
<dbReference type="GO" id="GO:0008270">
    <property type="term" value="F:zinc ion binding"/>
    <property type="evidence" value="ECO:0007669"/>
    <property type="project" value="UniProtKB-KW"/>
</dbReference>
<dbReference type="Proteomes" id="UP001302126">
    <property type="component" value="Unassembled WGS sequence"/>
</dbReference>
<reference evidence="6" key="2">
    <citation type="submission" date="2023-05" db="EMBL/GenBank/DDBJ databases">
        <authorList>
            <consortium name="Lawrence Berkeley National Laboratory"/>
            <person name="Steindorff A."/>
            <person name="Hensen N."/>
            <person name="Bonometti L."/>
            <person name="Westerberg I."/>
            <person name="Brannstrom I.O."/>
            <person name="Guillou S."/>
            <person name="Cros-Aarteil S."/>
            <person name="Calhoun S."/>
            <person name="Haridas S."/>
            <person name="Kuo A."/>
            <person name="Mondo S."/>
            <person name="Pangilinan J."/>
            <person name="Riley R."/>
            <person name="Labutti K."/>
            <person name="Andreopoulos B."/>
            <person name="Lipzen A."/>
            <person name="Chen C."/>
            <person name="Yanf M."/>
            <person name="Daum C."/>
            <person name="Ng V."/>
            <person name="Clum A."/>
            <person name="Ohm R."/>
            <person name="Martin F."/>
            <person name="Silar P."/>
            <person name="Natvig D."/>
            <person name="Lalanne C."/>
            <person name="Gautier V."/>
            <person name="Ament-Velasquez S.L."/>
            <person name="Kruys A."/>
            <person name="Hutchinson M.I."/>
            <person name="Powell A.J."/>
            <person name="Barry K."/>
            <person name="Miller A.N."/>
            <person name="Grigoriev I.V."/>
            <person name="Debuchy R."/>
            <person name="Gladieux P."/>
            <person name="Thoren M.H."/>
            <person name="Johannesson H."/>
        </authorList>
    </citation>
    <scope>NUCLEOTIDE SEQUENCE</scope>
    <source>
        <strain evidence="6">PSN309</strain>
    </source>
</reference>
<organism evidence="6 7">
    <name type="scientific">Podospora australis</name>
    <dbReference type="NCBI Taxonomy" id="1536484"/>
    <lineage>
        <taxon>Eukaryota</taxon>
        <taxon>Fungi</taxon>
        <taxon>Dikarya</taxon>
        <taxon>Ascomycota</taxon>
        <taxon>Pezizomycotina</taxon>
        <taxon>Sordariomycetes</taxon>
        <taxon>Sordariomycetidae</taxon>
        <taxon>Sordariales</taxon>
        <taxon>Podosporaceae</taxon>
        <taxon>Podospora</taxon>
    </lineage>
</organism>
<dbReference type="AlphaFoldDB" id="A0AAN6WU88"/>
<name>A0AAN6WU88_9PEZI</name>
<dbReference type="InterPro" id="IPR002893">
    <property type="entry name" value="Znf_MYND"/>
</dbReference>
<comment type="caution">
    <text evidence="6">The sequence shown here is derived from an EMBL/GenBank/DDBJ whole genome shotgun (WGS) entry which is preliminary data.</text>
</comment>
<feature type="domain" description="MYND-type" evidence="5">
    <location>
        <begin position="9"/>
        <end position="28"/>
    </location>
</feature>
<dbReference type="EMBL" id="MU864390">
    <property type="protein sequence ID" value="KAK4188299.1"/>
    <property type="molecule type" value="Genomic_DNA"/>
</dbReference>
<keyword evidence="3" id="KW-0862">Zinc</keyword>
<accession>A0AAN6WU88</accession>
<gene>
    <name evidence="6" type="ORF">QBC35DRAFT_550042</name>
</gene>